<dbReference type="NCBIfam" id="TIGR03467">
    <property type="entry name" value="HpnE"/>
    <property type="match status" value="1"/>
</dbReference>
<gene>
    <name evidence="5" type="ORF">FRUB_06837</name>
</gene>
<reference evidence="6" key="1">
    <citation type="submission" date="2017-06" db="EMBL/GenBank/DDBJ databases">
        <title>Genome analysis of Fimbriiglobus ruber SP5, the first member of the order Planctomycetales with confirmed chitinolytic capability.</title>
        <authorList>
            <person name="Ravin N.V."/>
            <person name="Rakitin A.L."/>
            <person name="Ivanova A.A."/>
            <person name="Beletsky A.V."/>
            <person name="Kulichevskaya I.S."/>
            <person name="Mardanov A.V."/>
            <person name="Dedysh S.N."/>
        </authorList>
    </citation>
    <scope>NUCLEOTIDE SEQUENCE [LARGE SCALE GENOMIC DNA]</scope>
    <source>
        <strain evidence="6">SP5</strain>
    </source>
</reference>
<dbReference type="GO" id="GO:0016491">
    <property type="term" value="F:oxidoreductase activity"/>
    <property type="evidence" value="ECO:0007669"/>
    <property type="project" value="UniProtKB-KW"/>
</dbReference>
<protein>
    <submittedName>
        <fullName evidence="5">Phytoene desaturase, pro-zeta-carotene producing</fullName>
    </submittedName>
</protein>
<feature type="binding site" evidence="3">
    <location>
        <begin position="34"/>
        <end position="35"/>
    </location>
    <ligand>
        <name>FAD</name>
        <dbReference type="ChEBI" id="CHEBI:57692"/>
    </ligand>
</feature>
<evidence type="ECO:0000313" key="6">
    <source>
        <dbReference type="Proteomes" id="UP000214646"/>
    </source>
</evidence>
<dbReference type="AlphaFoldDB" id="A0A225DNG1"/>
<dbReference type="SUPFAM" id="SSF51905">
    <property type="entry name" value="FAD/NAD(P)-binding domain"/>
    <property type="match status" value="1"/>
</dbReference>
<dbReference type="EMBL" id="NIDE01000014">
    <property type="protein sequence ID" value="OWK37717.1"/>
    <property type="molecule type" value="Genomic_DNA"/>
</dbReference>
<dbReference type="InterPro" id="IPR017830">
    <property type="entry name" value="SQase_HpnE"/>
</dbReference>
<proteinExistence type="predicted"/>
<dbReference type="InterPro" id="IPR001613">
    <property type="entry name" value="Flavin_amine_oxidase"/>
</dbReference>
<accession>A0A225DNG1</accession>
<dbReference type="InterPro" id="IPR036188">
    <property type="entry name" value="FAD/NAD-bd_sf"/>
</dbReference>
<dbReference type="InterPro" id="IPR050464">
    <property type="entry name" value="Zeta_carotene_desat/Oxidored"/>
</dbReference>
<dbReference type="Proteomes" id="UP000214646">
    <property type="component" value="Unassembled WGS sequence"/>
</dbReference>
<comment type="caution">
    <text evidence="5">The sequence shown here is derived from an EMBL/GenBank/DDBJ whole genome shotgun (WGS) entry which is preliminary data.</text>
</comment>
<keyword evidence="2" id="KW-0560">Oxidoreductase</keyword>
<evidence type="ECO:0000259" key="4">
    <source>
        <dbReference type="Pfam" id="PF01593"/>
    </source>
</evidence>
<evidence type="ECO:0000256" key="1">
    <source>
        <dbReference type="ARBA" id="ARBA00001974"/>
    </source>
</evidence>
<organism evidence="5 6">
    <name type="scientific">Fimbriiglobus ruber</name>
    <dbReference type="NCBI Taxonomy" id="1908690"/>
    <lineage>
        <taxon>Bacteria</taxon>
        <taxon>Pseudomonadati</taxon>
        <taxon>Planctomycetota</taxon>
        <taxon>Planctomycetia</taxon>
        <taxon>Gemmatales</taxon>
        <taxon>Gemmataceae</taxon>
        <taxon>Fimbriiglobus</taxon>
    </lineage>
</organism>
<dbReference type="Pfam" id="PF01593">
    <property type="entry name" value="Amino_oxidase"/>
    <property type="match status" value="1"/>
</dbReference>
<dbReference type="InterPro" id="IPR002937">
    <property type="entry name" value="Amino_oxidase"/>
</dbReference>
<evidence type="ECO:0000256" key="3">
    <source>
        <dbReference type="PIRSR" id="PIRSR601613-1"/>
    </source>
</evidence>
<comment type="cofactor">
    <cofactor evidence="1">
        <name>FAD</name>
        <dbReference type="ChEBI" id="CHEBI:57692"/>
    </cofactor>
</comment>
<feature type="domain" description="Amine oxidase" evidence="4">
    <location>
        <begin position="14"/>
        <end position="441"/>
    </location>
</feature>
<dbReference type="Gene3D" id="3.50.50.60">
    <property type="entry name" value="FAD/NAD(P)-binding domain"/>
    <property type="match status" value="1"/>
</dbReference>
<dbReference type="RefSeq" id="WP_088257578.1">
    <property type="nucleotide sequence ID" value="NZ_NIDE01000014.1"/>
</dbReference>
<name>A0A225DNG1_9BACT</name>
<keyword evidence="6" id="KW-1185">Reference proteome</keyword>
<dbReference type="OrthoDB" id="9814556at2"/>
<dbReference type="PANTHER" id="PTHR42923">
    <property type="entry name" value="PROTOPORPHYRINOGEN OXIDASE"/>
    <property type="match status" value="1"/>
</dbReference>
<evidence type="ECO:0000313" key="5">
    <source>
        <dbReference type="EMBL" id="OWK37717.1"/>
    </source>
</evidence>
<dbReference type="PRINTS" id="PR00757">
    <property type="entry name" value="AMINEOXDASEF"/>
</dbReference>
<sequence length="459" mass="49994">MLDCPSVLIVGGGLAGLAAAVSLAPRGFRVTVLEARGRLGGRAGSFVDPASGQFVDACQHASMGCCTNLAHFFDTVGVGHFLEPQPILYFMTPDGRVSRFAADPWPAPFHLGRALASAHYLTEGEKVRIGYGLLALLREPPDADPPLHDWLLRHHQTPRTIDRFWGVVLTSALNETPDRVGLKYARKVFRDGFLRHRDGFVVHVPTVPLGRLYGDELRGWLAARGVTVREGVGVKRLAEESQTGISRPAISHALLRDGSTVRADHYVLAVPFDRVIDLLPAGLAADPYFSAPQGLAASPITSVHLWYDRPVMSLPHAVLIDCFGHWAFNRGETAPGEHYVQVVTSATRAFRGLGQDEVLRRTVEELGRLFPPARTAVVRRTKVVTEHAATFSAIPGVDRFRPEQASPIPNLVLAGDWTRTGWPATMEGAVRSGYLAAEVVLARVGRPERLVQLDLGARP</sequence>
<evidence type="ECO:0000256" key="2">
    <source>
        <dbReference type="ARBA" id="ARBA00023002"/>
    </source>
</evidence>
<dbReference type="PANTHER" id="PTHR42923:SF47">
    <property type="entry name" value="BLR3003 PROTEIN"/>
    <property type="match status" value="1"/>
</dbReference>